<evidence type="ECO:0000256" key="1">
    <source>
        <dbReference type="SAM" id="MobiDB-lite"/>
    </source>
</evidence>
<dbReference type="EMBL" id="JBHRVA010000003">
    <property type="protein sequence ID" value="MFC3303785.1"/>
    <property type="molecule type" value="Genomic_DNA"/>
</dbReference>
<keyword evidence="4" id="KW-1185">Reference proteome</keyword>
<name>A0ABV7MEJ8_9PROT</name>
<feature type="transmembrane region" description="Helical" evidence="2">
    <location>
        <begin position="170"/>
        <end position="187"/>
    </location>
</feature>
<keyword evidence="2" id="KW-1133">Transmembrane helix</keyword>
<feature type="transmembrane region" description="Helical" evidence="2">
    <location>
        <begin position="59"/>
        <end position="82"/>
    </location>
</feature>
<comment type="caution">
    <text evidence="3">The sequence shown here is derived from an EMBL/GenBank/DDBJ whole genome shotgun (WGS) entry which is preliminary data.</text>
</comment>
<protein>
    <recommendedName>
        <fullName evidence="5">EAL domain-containing protein</fullName>
    </recommendedName>
</protein>
<feature type="transmembrane region" description="Helical" evidence="2">
    <location>
        <begin position="113"/>
        <end position="139"/>
    </location>
</feature>
<feature type="transmembrane region" description="Helical" evidence="2">
    <location>
        <begin position="199"/>
        <end position="222"/>
    </location>
</feature>
<accession>A0ABV7MEJ8</accession>
<feature type="compositionally biased region" description="Basic and acidic residues" evidence="1">
    <location>
        <begin position="256"/>
        <end position="279"/>
    </location>
</feature>
<proteinExistence type="predicted"/>
<keyword evidence="2" id="KW-0472">Membrane</keyword>
<dbReference type="Proteomes" id="UP001595607">
    <property type="component" value="Unassembled WGS sequence"/>
</dbReference>
<feature type="region of interest" description="Disordered" evidence="1">
    <location>
        <begin position="247"/>
        <end position="295"/>
    </location>
</feature>
<evidence type="ECO:0000256" key="2">
    <source>
        <dbReference type="SAM" id="Phobius"/>
    </source>
</evidence>
<dbReference type="RefSeq" id="WP_189576650.1">
    <property type="nucleotide sequence ID" value="NZ_BMXU01000002.1"/>
</dbReference>
<evidence type="ECO:0000313" key="3">
    <source>
        <dbReference type="EMBL" id="MFC3303785.1"/>
    </source>
</evidence>
<feature type="region of interest" description="Disordered" evidence="1">
    <location>
        <begin position="658"/>
        <end position="679"/>
    </location>
</feature>
<organism evidence="3 4">
    <name type="scientific">Parvularcula lutaonensis</name>
    <dbReference type="NCBI Taxonomy" id="491923"/>
    <lineage>
        <taxon>Bacteria</taxon>
        <taxon>Pseudomonadati</taxon>
        <taxon>Pseudomonadota</taxon>
        <taxon>Alphaproteobacteria</taxon>
        <taxon>Parvularculales</taxon>
        <taxon>Parvularculaceae</taxon>
        <taxon>Parvularcula</taxon>
    </lineage>
</organism>
<evidence type="ECO:0000313" key="4">
    <source>
        <dbReference type="Proteomes" id="UP001595607"/>
    </source>
</evidence>
<sequence length="679" mass="71687">MGDLGNAFSFDRYADLLARRAAMDPSGFSTVETATLGALAVGALGLFVLIFARRSGTAAAGFALVVLTALSEAVLFGGLDFVTPGTKTLIGSLTASALLLFVNAVLHTGRENLLVAGISAVVIGILLSLGGATVAGFGYAAEAQLAMLAATALSAGLLVFAMVRDPRGKAFLGLSVLLAILASLLMIDPVAGSLQSMMPVVTPIVAVAAGILLATLSAPFVADDIRVPSRSERRAAEAGQYRPVSLFNDDGSVFDDVQRSPRAREPRERPEPRFSRHESQPAQAFDAPPTFPQEPYEPAAFEAAAAATAAGYAESGDPVSNYWHQDPAGAVLEAEHDEYIWDALAQPEVRAGDDVLRALHVQRADDLTPEGLRSRLAPEALRLFDEEVLGGSDPVSGPFDVTLQTGDARFQFRGRRQVDHDGVLMRLDAAVTGIQPLSADQPAQLEAPSYADVPSHFRPVALLRDQTISGFEIGMPPGPLSEDVVKETIDEAASILKDLMQAGEVKGPFAILDASALDLRPGQIAAAVGKAVRVHELPRGALLVGVRLPANKDMKSFALMADDIRKAGGGIAFIVDDPRARPVKGIQPQMVWVDASDVMTRKRGRKSAIDAIARKFEAPVLVRELRDPEDASDAREDGALFGVGNAFRALHIPLPEQRGHGSLAAPRGGVSSLRANGLR</sequence>
<keyword evidence="2" id="KW-0812">Transmembrane</keyword>
<evidence type="ECO:0008006" key="5">
    <source>
        <dbReference type="Google" id="ProtNLM"/>
    </source>
</evidence>
<feature type="transmembrane region" description="Helical" evidence="2">
    <location>
        <begin position="145"/>
        <end position="163"/>
    </location>
</feature>
<feature type="transmembrane region" description="Helical" evidence="2">
    <location>
        <begin position="33"/>
        <end position="52"/>
    </location>
</feature>
<reference evidence="4" key="1">
    <citation type="journal article" date="2019" name="Int. J. Syst. Evol. Microbiol.">
        <title>The Global Catalogue of Microorganisms (GCM) 10K type strain sequencing project: providing services to taxonomists for standard genome sequencing and annotation.</title>
        <authorList>
            <consortium name="The Broad Institute Genomics Platform"/>
            <consortium name="The Broad Institute Genome Sequencing Center for Infectious Disease"/>
            <person name="Wu L."/>
            <person name="Ma J."/>
        </authorList>
    </citation>
    <scope>NUCLEOTIDE SEQUENCE [LARGE SCALE GENOMIC DNA]</scope>
    <source>
        <strain evidence="4">KCTC 22245</strain>
    </source>
</reference>
<gene>
    <name evidence="3" type="ORF">ACFONP_13715</name>
</gene>
<feature type="transmembrane region" description="Helical" evidence="2">
    <location>
        <begin position="88"/>
        <end position="106"/>
    </location>
</feature>